<gene>
    <name evidence="1" type="ORF">E6K81_16440</name>
</gene>
<sequence length="75" mass="8149">MSAADRLAKVTGGGASWYPWRAFLLGLEGEHLSPADRAVWDNHANRPPRDGVGFPEAVCCVGRRAGKSTRPCSRR</sequence>
<name>A0A538TYF1_UNCEI</name>
<comment type="caution">
    <text evidence="1">The sequence shown here is derived from an EMBL/GenBank/DDBJ whole genome shotgun (WGS) entry which is preliminary data.</text>
</comment>
<proteinExistence type="predicted"/>
<reference evidence="1 2" key="1">
    <citation type="journal article" date="2019" name="Nat. Microbiol.">
        <title>Mediterranean grassland soil C-N compound turnover is dependent on rainfall and depth, and is mediated by genomically divergent microorganisms.</title>
        <authorList>
            <person name="Diamond S."/>
            <person name="Andeer P.F."/>
            <person name="Li Z."/>
            <person name="Crits-Christoph A."/>
            <person name="Burstein D."/>
            <person name="Anantharaman K."/>
            <person name="Lane K.R."/>
            <person name="Thomas B.C."/>
            <person name="Pan C."/>
            <person name="Northen T.R."/>
            <person name="Banfield J.F."/>
        </authorList>
    </citation>
    <scope>NUCLEOTIDE SEQUENCE [LARGE SCALE GENOMIC DNA]</scope>
    <source>
        <strain evidence="1">WS_11</strain>
    </source>
</reference>
<protein>
    <submittedName>
        <fullName evidence="1">Uncharacterized protein</fullName>
    </submittedName>
</protein>
<accession>A0A538TYF1</accession>
<dbReference type="AlphaFoldDB" id="A0A538TYF1"/>
<evidence type="ECO:0000313" key="2">
    <source>
        <dbReference type="Proteomes" id="UP000319771"/>
    </source>
</evidence>
<evidence type="ECO:0000313" key="1">
    <source>
        <dbReference type="EMBL" id="TMQ68675.1"/>
    </source>
</evidence>
<dbReference type="Proteomes" id="UP000319771">
    <property type="component" value="Unassembled WGS sequence"/>
</dbReference>
<dbReference type="EMBL" id="VBPB01000380">
    <property type="protein sequence ID" value="TMQ68675.1"/>
    <property type="molecule type" value="Genomic_DNA"/>
</dbReference>
<organism evidence="1 2">
    <name type="scientific">Eiseniibacteriota bacterium</name>
    <dbReference type="NCBI Taxonomy" id="2212470"/>
    <lineage>
        <taxon>Bacteria</taxon>
        <taxon>Candidatus Eiseniibacteriota</taxon>
    </lineage>
</organism>